<feature type="transmembrane region" description="Helical" evidence="5">
    <location>
        <begin position="629"/>
        <end position="653"/>
    </location>
</feature>
<feature type="transmembrane region" description="Helical" evidence="5">
    <location>
        <begin position="603"/>
        <end position="623"/>
    </location>
</feature>
<protein>
    <submittedName>
        <fullName evidence="6">Site-specific recombinase</fullName>
    </submittedName>
</protein>
<keyword evidence="3 5" id="KW-1133">Transmembrane helix</keyword>
<dbReference type="RefSeq" id="WP_344761157.1">
    <property type="nucleotide sequence ID" value="NZ_BAAAZE010000001.1"/>
</dbReference>
<evidence type="ECO:0000256" key="3">
    <source>
        <dbReference type="ARBA" id="ARBA00022989"/>
    </source>
</evidence>
<feature type="transmembrane region" description="Helical" evidence="5">
    <location>
        <begin position="400"/>
        <end position="419"/>
    </location>
</feature>
<evidence type="ECO:0000256" key="1">
    <source>
        <dbReference type="ARBA" id="ARBA00004141"/>
    </source>
</evidence>
<gene>
    <name evidence="6" type="ORF">GCM10022212_00430</name>
</gene>
<name>A0ABP7SGN8_9BURK</name>
<evidence type="ECO:0000256" key="4">
    <source>
        <dbReference type="ARBA" id="ARBA00023136"/>
    </source>
</evidence>
<sequence length="692" mass="76962">MLTLLERITADPVNDDIDALVDLVALIRPSSPAQGKLAAANVRMLVQLLKGNPAHAAALRHYLLHVLSIRRHTTVYTDIGILPSYGFFSELFRRLSYRILPPAIDKLYLSDCLDRILSVDTDYQWLQAIDARDWQALLDVIASGATHLRTGEALRTDQAAHRLANMELLEAIQTLSHRISAMGLEPDLVRIHPDLEKFESPFLVQNVEAHRFLDSALRRRDAADARATTAAPPENEATTPPVDADHLLVMLDQCDSVIARIRKKSLLLGTTVALTYLLVRLTQNIERLRRLLLLVDVTPSAVAQPWTEVRRQQTLELAMDLAKAHNRKYAIRELFTANINLLARNVTENASHTGEHYIAENRREYGAMFRSSAGAGFIIGFMAMLKILASYLRAAPLVEAFLFSLNYSLGFMLIHLLHFTVATKQPAMTAARIATDLQTPDSRNINIESLADLIVKVLRTQFVAVFGNLVTAFPTALAIASVWISIKGHHLVSPDKARHMLADIDPLSSLAIFYAAIAGVCLFLAGMISGYFDNRAVYTKMAQRVLRLHGLRRLFGERRHARIAHYIEKNLGGLMGNLFFGILLGTIGTFGQLVGLPLDIRHITFSATNLAIAWVGLDFLVSWQTMLTSVVGILCIGIANLLVSFGLALFVALRSRQVRFTKGWTLVRALLSRLVHRPLDFFIAPKIGVKPE</sequence>
<proteinExistence type="predicted"/>
<comment type="subcellular location">
    <subcellularLocation>
        <location evidence="1">Membrane</location>
        <topology evidence="1">Multi-pass membrane protein</topology>
    </subcellularLocation>
</comment>
<dbReference type="Proteomes" id="UP001501353">
    <property type="component" value="Unassembled WGS sequence"/>
</dbReference>
<dbReference type="InterPro" id="IPR011385">
    <property type="entry name" value="Site-sp_rcmbase"/>
</dbReference>
<accession>A0ABP7SGN8</accession>
<dbReference type="Gene3D" id="1.20.1080.10">
    <property type="entry name" value="Glycerol uptake facilitator protein"/>
    <property type="match status" value="1"/>
</dbReference>
<dbReference type="EMBL" id="BAAAZE010000001">
    <property type="protein sequence ID" value="GAA4011338.1"/>
    <property type="molecule type" value="Genomic_DNA"/>
</dbReference>
<evidence type="ECO:0000256" key="2">
    <source>
        <dbReference type="ARBA" id="ARBA00022692"/>
    </source>
</evidence>
<evidence type="ECO:0000256" key="5">
    <source>
        <dbReference type="SAM" id="Phobius"/>
    </source>
</evidence>
<comment type="caution">
    <text evidence="6">The sequence shown here is derived from an EMBL/GenBank/DDBJ whole genome shotgun (WGS) entry which is preliminary data.</text>
</comment>
<keyword evidence="7" id="KW-1185">Reference proteome</keyword>
<feature type="transmembrane region" description="Helical" evidence="5">
    <location>
        <begin position="462"/>
        <end position="486"/>
    </location>
</feature>
<keyword evidence="4 5" id="KW-0472">Membrane</keyword>
<evidence type="ECO:0000313" key="6">
    <source>
        <dbReference type="EMBL" id="GAA4011338.1"/>
    </source>
</evidence>
<feature type="transmembrane region" description="Helical" evidence="5">
    <location>
        <begin position="367"/>
        <end position="388"/>
    </location>
</feature>
<dbReference type="InterPro" id="IPR023271">
    <property type="entry name" value="Aquaporin-like"/>
</dbReference>
<feature type="transmembrane region" description="Helical" evidence="5">
    <location>
        <begin position="507"/>
        <end position="532"/>
    </location>
</feature>
<organism evidence="6 7">
    <name type="scientific">Actimicrobium antarcticum</name>
    <dbReference type="NCBI Taxonomy" id="1051899"/>
    <lineage>
        <taxon>Bacteria</taxon>
        <taxon>Pseudomonadati</taxon>
        <taxon>Pseudomonadota</taxon>
        <taxon>Betaproteobacteria</taxon>
        <taxon>Burkholderiales</taxon>
        <taxon>Oxalobacteraceae</taxon>
        <taxon>Actimicrobium</taxon>
    </lineage>
</organism>
<evidence type="ECO:0000313" key="7">
    <source>
        <dbReference type="Proteomes" id="UP001501353"/>
    </source>
</evidence>
<keyword evidence="2 5" id="KW-0812">Transmembrane</keyword>
<dbReference type="PIRSF" id="PIRSF015380">
    <property type="entry name" value="Site-sp_rcmb"/>
    <property type="match status" value="1"/>
</dbReference>
<dbReference type="Pfam" id="PF10136">
    <property type="entry name" value="SpecificRecomb"/>
    <property type="match status" value="1"/>
</dbReference>
<reference evidence="7" key="1">
    <citation type="journal article" date="2019" name="Int. J. Syst. Evol. Microbiol.">
        <title>The Global Catalogue of Microorganisms (GCM) 10K type strain sequencing project: providing services to taxonomists for standard genome sequencing and annotation.</title>
        <authorList>
            <consortium name="The Broad Institute Genomics Platform"/>
            <consortium name="The Broad Institute Genome Sequencing Center for Infectious Disease"/>
            <person name="Wu L."/>
            <person name="Ma J."/>
        </authorList>
    </citation>
    <scope>NUCLEOTIDE SEQUENCE [LARGE SCALE GENOMIC DNA]</scope>
    <source>
        <strain evidence="7">JCM 16673</strain>
    </source>
</reference>
<feature type="transmembrane region" description="Helical" evidence="5">
    <location>
        <begin position="578"/>
        <end position="596"/>
    </location>
</feature>